<evidence type="ECO:0000256" key="3">
    <source>
        <dbReference type="ARBA" id="ARBA00022448"/>
    </source>
</evidence>
<name>A0A158GLC0_CABSO</name>
<dbReference type="Gene3D" id="1.10.3720.10">
    <property type="entry name" value="MetI-like"/>
    <property type="match status" value="1"/>
</dbReference>
<reference evidence="11 12" key="1">
    <citation type="submission" date="2016-01" db="EMBL/GenBank/DDBJ databases">
        <authorList>
            <person name="Oliw E.H."/>
        </authorList>
    </citation>
    <scope>NUCLEOTIDE SEQUENCE [LARGE SCALE GENOMIC DNA]</scope>
    <source>
        <strain evidence="11">LMG 22029</strain>
    </source>
</reference>
<dbReference type="GO" id="GO:0006865">
    <property type="term" value="P:amino acid transport"/>
    <property type="evidence" value="ECO:0007669"/>
    <property type="project" value="UniProtKB-KW"/>
</dbReference>
<dbReference type="AlphaFoldDB" id="A0A158GLC0"/>
<evidence type="ECO:0000256" key="5">
    <source>
        <dbReference type="ARBA" id="ARBA00022692"/>
    </source>
</evidence>
<proteinExistence type="inferred from homology"/>
<feature type="domain" description="ABC transmembrane type-1" evidence="10">
    <location>
        <begin position="14"/>
        <end position="206"/>
    </location>
</feature>
<comment type="similarity">
    <text evidence="2">Belongs to the binding-protein-dependent transport system permease family. HisMQ subfamily.</text>
</comment>
<feature type="transmembrane region" description="Helical" evidence="9">
    <location>
        <begin position="56"/>
        <end position="77"/>
    </location>
</feature>
<keyword evidence="7 9" id="KW-1133">Transmembrane helix</keyword>
<dbReference type="PANTHER" id="PTHR30614">
    <property type="entry name" value="MEMBRANE COMPONENT OF AMINO ACID ABC TRANSPORTER"/>
    <property type="match status" value="1"/>
</dbReference>
<evidence type="ECO:0000256" key="4">
    <source>
        <dbReference type="ARBA" id="ARBA00022475"/>
    </source>
</evidence>
<gene>
    <name evidence="11" type="ORF">AWB64_03013</name>
</gene>
<dbReference type="OrthoDB" id="7026155at2"/>
<dbReference type="PANTHER" id="PTHR30614:SF0">
    <property type="entry name" value="L-CYSTINE TRANSPORT SYSTEM PERMEASE PROTEIN TCYL"/>
    <property type="match status" value="1"/>
</dbReference>
<evidence type="ECO:0000256" key="9">
    <source>
        <dbReference type="RuleBase" id="RU363032"/>
    </source>
</evidence>
<dbReference type="InterPro" id="IPR035906">
    <property type="entry name" value="MetI-like_sf"/>
</dbReference>
<dbReference type="RefSeq" id="WP_060856186.1">
    <property type="nucleotide sequence ID" value="NZ_FCOC02000008.1"/>
</dbReference>
<dbReference type="InterPro" id="IPR000515">
    <property type="entry name" value="MetI-like"/>
</dbReference>
<dbReference type="GO" id="GO:0022857">
    <property type="term" value="F:transmembrane transporter activity"/>
    <property type="evidence" value="ECO:0007669"/>
    <property type="project" value="InterPro"/>
</dbReference>
<dbReference type="SUPFAM" id="SSF161098">
    <property type="entry name" value="MetI-like"/>
    <property type="match status" value="1"/>
</dbReference>
<dbReference type="CDD" id="cd06261">
    <property type="entry name" value="TM_PBP2"/>
    <property type="match status" value="1"/>
</dbReference>
<keyword evidence="3 9" id="KW-0813">Transport</keyword>
<organism evidence="11 12">
    <name type="scientific">Caballeronia sordidicola</name>
    <name type="common">Burkholderia sordidicola</name>
    <dbReference type="NCBI Taxonomy" id="196367"/>
    <lineage>
        <taxon>Bacteria</taxon>
        <taxon>Pseudomonadati</taxon>
        <taxon>Pseudomonadota</taxon>
        <taxon>Betaproteobacteria</taxon>
        <taxon>Burkholderiales</taxon>
        <taxon>Burkholderiaceae</taxon>
        <taxon>Caballeronia</taxon>
    </lineage>
</organism>
<comment type="subcellular location">
    <subcellularLocation>
        <location evidence="1">Cell inner membrane</location>
        <topology evidence="1">Multi-pass membrane protein</topology>
    </subcellularLocation>
    <subcellularLocation>
        <location evidence="9">Cell membrane</location>
        <topology evidence="9">Multi-pass membrane protein</topology>
    </subcellularLocation>
</comment>
<evidence type="ECO:0000256" key="2">
    <source>
        <dbReference type="ARBA" id="ARBA00010072"/>
    </source>
</evidence>
<keyword evidence="6" id="KW-0029">Amino-acid transport</keyword>
<dbReference type="NCBIfam" id="TIGR01726">
    <property type="entry name" value="HEQRo_perm_3TM"/>
    <property type="match status" value="1"/>
</dbReference>
<dbReference type="EMBL" id="FCOC02000008">
    <property type="protein sequence ID" value="SAL32621.1"/>
    <property type="molecule type" value="Genomic_DNA"/>
</dbReference>
<feature type="transmembrane region" description="Helical" evidence="9">
    <location>
        <begin position="20"/>
        <end position="44"/>
    </location>
</feature>
<dbReference type="GO" id="GO:0043190">
    <property type="term" value="C:ATP-binding cassette (ABC) transporter complex"/>
    <property type="evidence" value="ECO:0007669"/>
    <property type="project" value="InterPro"/>
</dbReference>
<keyword evidence="5 9" id="KW-0812">Transmembrane</keyword>
<dbReference type="PROSITE" id="PS50928">
    <property type="entry name" value="ABC_TM1"/>
    <property type="match status" value="1"/>
</dbReference>
<dbReference type="InterPro" id="IPR010065">
    <property type="entry name" value="AA_ABC_transptr_permease_3TM"/>
</dbReference>
<evidence type="ECO:0000313" key="11">
    <source>
        <dbReference type="EMBL" id="SAL32621.1"/>
    </source>
</evidence>
<keyword evidence="8 9" id="KW-0472">Membrane</keyword>
<dbReference type="Pfam" id="PF00528">
    <property type="entry name" value="BPD_transp_1"/>
    <property type="match status" value="1"/>
</dbReference>
<evidence type="ECO:0000256" key="7">
    <source>
        <dbReference type="ARBA" id="ARBA00022989"/>
    </source>
</evidence>
<evidence type="ECO:0000256" key="1">
    <source>
        <dbReference type="ARBA" id="ARBA00004429"/>
    </source>
</evidence>
<sequence length="218" mass="22858">MFSLHALLDALPLLIKAAQATVLISLVGLVVGFVVAIGVCSARLSRNRVVSKLGGAYVGFFRGVPLLVQLLLTYYFLPFIGINVPPLVAAAAAVSLCEAAYLAEILRGGFIGIAHGQLEAAQLLGLSRMQAVLRIQVPQALRTTLPSLVNEMVMLVKASSLISVVGVADVTRTAQNIAASTYRPLEAYVAAGLVYLVINGALSLAGHRAERRQAQAAA</sequence>
<feature type="transmembrane region" description="Helical" evidence="9">
    <location>
        <begin position="187"/>
        <end position="205"/>
    </location>
</feature>
<protein>
    <submittedName>
        <fullName evidence="11">Amino acid ABC transporter permease</fullName>
    </submittedName>
</protein>
<accession>A0A158GLC0</accession>
<evidence type="ECO:0000256" key="6">
    <source>
        <dbReference type="ARBA" id="ARBA00022970"/>
    </source>
</evidence>
<evidence type="ECO:0000256" key="8">
    <source>
        <dbReference type="ARBA" id="ARBA00023136"/>
    </source>
</evidence>
<evidence type="ECO:0000259" key="10">
    <source>
        <dbReference type="PROSITE" id="PS50928"/>
    </source>
</evidence>
<keyword evidence="4" id="KW-1003">Cell membrane</keyword>
<dbReference type="Proteomes" id="UP000054893">
    <property type="component" value="Unassembled WGS sequence"/>
</dbReference>
<dbReference type="InterPro" id="IPR043429">
    <property type="entry name" value="ArtM/GltK/GlnP/TcyL/YhdX-like"/>
</dbReference>
<evidence type="ECO:0000313" key="12">
    <source>
        <dbReference type="Proteomes" id="UP000054893"/>
    </source>
</evidence>